<comment type="caution">
    <text evidence="1">The sequence shown here is derived from an EMBL/GenBank/DDBJ whole genome shotgun (WGS) entry which is preliminary data.</text>
</comment>
<evidence type="ECO:0000313" key="2">
    <source>
        <dbReference type="Proteomes" id="UP001321473"/>
    </source>
</evidence>
<gene>
    <name evidence="1" type="ORF">V5799_016099</name>
</gene>
<keyword evidence="2" id="KW-1185">Reference proteome</keyword>
<name>A0AAQ4F6S6_AMBAM</name>
<accession>A0AAQ4F6S6</accession>
<evidence type="ECO:0000313" key="1">
    <source>
        <dbReference type="EMBL" id="KAK8782561.1"/>
    </source>
</evidence>
<sequence length="66" mass="7518">MLISVRTEKKFGRNQQLKRLLAKKPLWFNAKVPIPGLLTDNVPNLLISEPSVISLFIRSLWKATTS</sequence>
<proteinExistence type="predicted"/>
<dbReference type="Proteomes" id="UP001321473">
    <property type="component" value="Unassembled WGS sequence"/>
</dbReference>
<dbReference type="AlphaFoldDB" id="A0AAQ4F6S6"/>
<organism evidence="1 2">
    <name type="scientific">Amblyomma americanum</name>
    <name type="common">Lone star tick</name>
    <dbReference type="NCBI Taxonomy" id="6943"/>
    <lineage>
        <taxon>Eukaryota</taxon>
        <taxon>Metazoa</taxon>
        <taxon>Ecdysozoa</taxon>
        <taxon>Arthropoda</taxon>
        <taxon>Chelicerata</taxon>
        <taxon>Arachnida</taxon>
        <taxon>Acari</taxon>
        <taxon>Parasitiformes</taxon>
        <taxon>Ixodida</taxon>
        <taxon>Ixodoidea</taxon>
        <taxon>Ixodidae</taxon>
        <taxon>Amblyomminae</taxon>
        <taxon>Amblyomma</taxon>
    </lineage>
</organism>
<reference evidence="1 2" key="1">
    <citation type="journal article" date="2023" name="Arcadia Sci">
        <title>De novo assembly of a long-read Amblyomma americanum tick genome.</title>
        <authorList>
            <person name="Chou S."/>
            <person name="Poskanzer K.E."/>
            <person name="Rollins M."/>
            <person name="Thuy-Boun P.S."/>
        </authorList>
    </citation>
    <scope>NUCLEOTIDE SEQUENCE [LARGE SCALE GENOMIC DNA]</scope>
    <source>
        <strain evidence="1">F_SG_1</strain>
        <tissue evidence="1">Salivary glands</tissue>
    </source>
</reference>
<dbReference type="EMBL" id="JARKHS020006548">
    <property type="protein sequence ID" value="KAK8782561.1"/>
    <property type="molecule type" value="Genomic_DNA"/>
</dbReference>
<protein>
    <submittedName>
        <fullName evidence="1">Uncharacterized protein</fullName>
    </submittedName>
</protein>